<protein>
    <submittedName>
        <fullName evidence="1">Uncharacterized protein</fullName>
    </submittedName>
</protein>
<comment type="caution">
    <text evidence="1">The sequence shown here is derived from an EMBL/GenBank/DDBJ whole genome shotgun (WGS) entry which is preliminary data.</text>
</comment>
<evidence type="ECO:0000313" key="1">
    <source>
        <dbReference type="EMBL" id="ETP37009.1"/>
    </source>
</evidence>
<feature type="non-terminal residue" evidence="1">
    <location>
        <position position="40"/>
    </location>
</feature>
<dbReference type="AlphaFoldDB" id="W2YS59"/>
<gene>
    <name evidence="1" type="ORF">F442_15130</name>
</gene>
<dbReference type="EMBL" id="ANIY01003202">
    <property type="protein sequence ID" value="ETP37009.1"/>
    <property type="molecule type" value="Genomic_DNA"/>
</dbReference>
<proteinExistence type="predicted"/>
<sequence length="40" mass="4463">MNGMNAAIFGSHERSVSRWITKLEKTGASCKKAPQRERGE</sequence>
<accession>W2YS59</accession>
<evidence type="ECO:0000313" key="2">
    <source>
        <dbReference type="Proteomes" id="UP000018948"/>
    </source>
</evidence>
<reference evidence="1 2" key="1">
    <citation type="submission" date="2013-11" db="EMBL/GenBank/DDBJ databases">
        <title>The Genome Sequence of Phytophthora parasitica P10297.</title>
        <authorList>
            <consortium name="The Broad Institute Genomics Platform"/>
            <person name="Russ C."/>
            <person name="Tyler B."/>
            <person name="Panabieres F."/>
            <person name="Shan W."/>
            <person name="Tripathy S."/>
            <person name="Grunwald N."/>
            <person name="Machado M."/>
            <person name="Johnson C.S."/>
            <person name="Walker B."/>
            <person name="Young S.K."/>
            <person name="Zeng Q."/>
            <person name="Gargeya S."/>
            <person name="Fitzgerald M."/>
            <person name="Haas B."/>
            <person name="Abouelleil A."/>
            <person name="Allen A.W."/>
            <person name="Alvarado L."/>
            <person name="Arachchi H.M."/>
            <person name="Berlin A.M."/>
            <person name="Chapman S.B."/>
            <person name="Gainer-Dewar J."/>
            <person name="Goldberg J."/>
            <person name="Griggs A."/>
            <person name="Gujja S."/>
            <person name="Hansen M."/>
            <person name="Howarth C."/>
            <person name="Imamovic A."/>
            <person name="Ireland A."/>
            <person name="Larimer J."/>
            <person name="McCowan C."/>
            <person name="Murphy C."/>
            <person name="Pearson M."/>
            <person name="Poon T.W."/>
            <person name="Priest M."/>
            <person name="Roberts A."/>
            <person name="Saif S."/>
            <person name="Shea T."/>
            <person name="Sisk P."/>
            <person name="Sykes S."/>
            <person name="Wortman J."/>
            <person name="Nusbaum C."/>
            <person name="Birren B."/>
        </authorList>
    </citation>
    <scope>NUCLEOTIDE SEQUENCE [LARGE SCALE GENOMIC DNA]</scope>
    <source>
        <strain evidence="1 2">P10297</strain>
    </source>
</reference>
<organism evidence="1 2">
    <name type="scientific">Phytophthora nicotianae P10297</name>
    <dbReference type="NCBI Taxonomy" id="1317064"/>
    <lineage>
        <taxon>Eukaryota</taxon>
        <taxon>Sar</taxon>
        <taxon>Stramenopiles</taxon>
        <taxon>Oomycota</taxon>
        <taxon>Peronosporomycetes</taxon>
        <taxon>Peronosporales</taxon>
        <taxon>Peronosporaceae</taxon>
        <taxon>Phytophthora</taxon>
    </lineage>
</organism>
<dbReference type="Proteomes" id="UP000018948">
    <property type="component" value="Unassembled WGS sequence"/>
</dbReference>
<name>W2YS59_PHYNI</name>